<name>M7TPP4_EUTLA</name>
<gene>
    <name evidence="2" type="ORF">UCREL1_4345</name>
</gene>
<dbReference type="STRING" id="1287681.M7TPP4"/>
<keyword evidence="3" id="KW-1185">Reference proteome</keyword>
<dbReference type="KEGG" id="ela:UCREL1_4345"/>
<dbReference type="AlphaFoldDB" id="M7TPP4"/>
<protein>
    <submittedName>
        <fullName evidence="2">Uncharacterized protein</fullName>
    </submittedName>
</protein>
<sequence>MDSTRNGFDDFFDYNLYESEHGPQQPDGNLVQHQSVLDQAMVVWNELKLQISNFNKIIVVPDATFEAWSEADQTQVADFMAMETTHSDISYAIDPTLPDRVYLGSMVHFDDVGILLYDFPDYALPVMVAKAPQIPNPAPYPAPAPAPAMPTPAQVDFSVSHSNGGGALPVQASPA</sequence>
<dbReference type="OrthoDB" id="6247875at2759"/>
<evidence type="ECO:0000256" key="1">
    <source>
        <dbReference type="SAM" id="MobiDB-lite"/>
    </source>
</evidence>
<dbReference type="EMBL" id="KB706202">
    <property type="protein sequence ID" value="EMR68655.1"/>
    <property type="molecule type" value="Genomic_DNA"/>
</dbReference>
<proteinExistence type="predicted"/>
<dbReference type="Proteomes" id="UP000012174">
    <property type="component" value="Unassembled WGS sequence"/>
</dbReference>
<reference evidence="3" key="1">
    <citation type="journal article" date="2013" name="Genome Announc.">
        <title>Draft genome sequence of the grapevine dieback fungus Eutypa lata UCR-EL1.</title>
        <authorList>
            <person name="Blanco-Ulate B."/>
            <person name="Rolshausen P.E."/>
            <person name="Cantu D."/>
        </authorList>
    </citation>
    <scope>NUCLEOTIDE SEQUENCE [LARGE SCALE GENOMIC DNA]</scope>
    <source>
        <strain evidence="3">UCR-EL1</strain>
    </source>
</reference>
<accession>M7TPP4</accession>
<evidence type="ECO:0000313" key="2">
    <source>
        <dbReference type="EMBL" id="EMR68655.1"/>
    </source>
</evidence>
<dbReference type="HOGENOM" id="CLU_1532549_0_0_1"/>
<organism evidence="2 3">
    <name type="scientific">Eutypa lata (strain UCR-EL1)</name>
    <name type="common">Grapevine dieback disease fungus</name>
    <name type="synonym">Eutypa armeniacae</name>
    <dbReference type="NCBI Taxonomy" id="1287681"/>
    <lineage>
        <taxon>Eukaryota</taxon>
        <taxon>Fungi</taxon>
        <taxon>Dikarya</taxon>
        <taxon>Ascomycota</taxon>
        <taxon>Pezizomycotina</taxon>
        <taxon>Sordariomycetes</taxon>
        <taxon>Xylariomycetidae</taxon>
        <taxon>Xylariales</taxon>
        <taxon>Diatrypaceae</taxon>
        <taxon>Eutypa</taxon>
    </lineage>
</organism>
<evidence type="ECO:0000313" key="3">
    <source>
        <dbReference type="Proteomes" id="UP000012174"/>
    </source>
</evidence>
<feature type="region of interest" description="Disordered" evidence="1">
    <location>
        <begin position="142"/>
        <end position="175"/>
    </location>
</feature>